<dbReference type="GO" id="GO:0006171">
    <property type="term" value="P:cAMP biosynthetic process"/>
    <property type="evidence" value="ECO:0007669"/>
    <property type="project" value="TreeGrafter"/>
</dbReference>
<reference evidence="2 3" key="1">
    <citation type="submission" date="2020-01" db="EMBL/GenBank/DDBJ databases">
        <title>Sulfitobacter sediminilitoris sp. nov., isolated from a tidal flat.</title>
        <authorList>
            <person name="Park S."/>
            <person name="Yoon J.-H."/>
        </authorList>
    </citation>
    <scope>NUCLEOTIDE SEQUENCE [LARGE SCALE GENOMIC DNA]</scope>
    <source>
        <strain evidence="2 3">JBTF-M27</strain>
    </source>
</reference>
<feature type="domain" description="Guanylate cyclase" evidence="1">
    <location>
        <begin position="1"/>
        <end position="112"/>
    </location>
</feature>
<evidence type="ECO:0000259" key="1">
    <source>
        <dbReference type="PROSITE" id="PS50125"/>
    </source>
</evidence>
<dbReference type="GO" id="GO:0035556">
    <property type="term" value="P:intracellular signal transduction"/>
    <property type="evidence" value="ECO:0007669"/>
    <property type="project" value="InterPro"/>
</dbReference>
<comment type="caution">
    <text evidence="2">The sequence shown here is derived from an EMBL/GenBank/DDBJ whole genome shotgun (WGS) entry which is preliminary data.</text>
</comment>
<dbReference type="Proteomes" id="UP000468591">
    <property type="component" value="Unassembled WGS sequence"/>
</dbReference>
<dbReference type="InterPro" id="IPR050697">
    <property type="entry name" value="Adenylyl/Guanylyl_Cyclase_3/4"/>
</dbReference>
<name>A0A6P0CJ79_9RHOB</name>
<dbReference type="Gene3D" id="3.30.70.1230">
    <property type="entry name" value="Nucleotide cyclase"/>
    <property type="match status" value="1"/>
</dbReference>
<dbReference type="SUPFAM" id="SSF55073">
    <property type="entry name" value="Nucleotide cyclase"/>
    <property type="match status" value="1"/>
</dbReference>
<evidence type="ECO:0000313" key="3">
    <source>
        <dbReference type="Proteomes" id="UP000468591"/>
    </source>
</evidence>
<dbReference type="PANTHER" id="PTHR43081">
    <property type="entry name" value="ADENYLATE CYCLASE, TERMINAL-DIFFERENTIATION SPECIFIC-RELATED"/>
    <property type="match status" value="1"/>
</dbReference>
<evidence type="ECO:0000313" key="2">
    <source>
        <dbReference type="EMBL" id="NEK24573.1"/>
    </source>
</evidence>
<protein>
    <submittedName>
        <fullName evidence="2">Adenylate/guanylate cyclase domain-containing protein</fullName>
    </submittedName>
</protein>
<dbReference type="AlphaFoldDB" id="A0A6P0CJ79"/>
<dbReference type="InterPro" id="IPR029787">
    <property type="entry name" value="Nucleotide_cyclase"/>
</dbReference>
<dbReference type="Gene3D" id="3.40.50.10070">
    <property type="entry name" value="TolB, N-terminal domain"/>
    <property type="match status" value="1"/>
</dbReference>
<gene>
    <name evidence="2" type="ORF">GV827_19510</name>
</gene>
<dbReference type="Pfam" id="PF00211">
    <property type="entry name" value="Guanylate_cyc"/>
    <property type="match status" value="1"/>
</dbReference>
<keyword evidence="3" id="KW-1185">Reference proteome</keyword>
<dbReference type="RefSeq" id="WP_164355495.1">
    <property type="nucleotide sequence ID" value="NZ_JBHSVZ010000006.1"/>
</dbReference>
<proteinExistence type="predicted"/>
<dbReference type="SUPFAM" id="SSF48452">
    <property type="entry name" value="TPR-like"/>
    <property type="match status" value="1"/>
</dbReference>
<accession>A0A6P0CJ79</accession>
<organism evidence="2 3">
    <name type="scientific">Sulfitobacter sediminilitoris</name>
    <dbReference type="NCBI Taxonomy" id="2698830"/>
    <lineage>
        <taxon>Bacteria</taxon>
        <taxon>Pseudomonadati</taxon>
        <taxon>Pseudomonadota</taxon>
        <taxon>Alphaproteobacteria</taxon>
        <taxon>Rhodobacterales</taxon>
        <taxon>Roseobacteraceae</taxon>
        <taxon>Sulfitobacter</taxon>
    </lineage>
</organism>
<dbReference type="EMBL" id="JAABNT010000017">
    <property type="protein sequence ID" value="NEK24573.1"/>
    <property type="molecule type" value="Genomic_DNA"/>
</dbReference>
<dbReference type="CDD" id="cd07302">
    <property type="entry name" value="CHD"/>
    <property type="match status" value="1"/>
</dbReference>
<dbReference type="InterPro" id="IPR001054">
    <property type="entry name" value="A/G_cyclase"/>
</dbReference>
<dbReference type="InterPro" id="IPR011990">
    <property type="entry name" value="TPR-like_helical_dom_sf"/>
</dbReference>
<dbReference type="GO" id="GO:0004016">
    <property type="term" value="F:adenylate cyclase activity"/>
    <property type="evidence" value="ECO:0007669"/>
    <property type="project" value="UniProtKB-ARBA"/>
</dbReference>
<dbReference type="PROSITE" id="PS50125">
    <property type="entry name" value="GUANYLATE_CYCLASE_2"/>
    <property type="match status" value="1"/>
</dbReference>
<dbReference type="PANTHER" id="PTHR43081:SF19">
    <property type="entry name" value="PH-SENSITIVE ADENYLATE CYCLASE RV1264"/>
    <property type="match status" value="1"/>
</dbReference>
<sequence length="572" mass="63427">MDVAGYSRLVGDDEEGTLTALRSHRVDLTDPLIVEFGGRIANTAGDSILAEFPSAVEAVRCAVAIQEGMDKRNQLVPQHRQLRFRIGVNVGDVVPNGNDLLGDGVNVAARIEALASNGGICLSRSARDQVRDRLDFQFDDLGEIEVKNIDRPVRVFSIGATVAPALNATTQKKSDHEPELLFPSIAVLPFKNLSGDPEQEYFADGIFEDIITELSRFPDIIVVARTSAFPHKGSGEKPEEISLKLGARYLLEGSVRKGGNKVRITAQLVDGRTGHHIWAERYDRDLVDIFDVQDEITQTVVANVPSRIATAELSRVKRKPPNELSAYDFVLRGKLHHHKYTAEDNAEALRLLDAAIACDPEYASAYAWKACTLGQALGLGCGGTPDELIERNLDAVHKGLSLDENNLECHRILAEFGMAYGEWENAELHHAKAFQLNPNDSRIITQRGELFTKLGQAEEGLVWLLKANQCDPLSAPGRSHLLARANFALREYQKALKSYKQIPKLRPDHLAEMAACCVELDQAEHSDTYVERALAEKPDLSVKDYLARQKWKQPDDLDHWRDKLLGTSLPQK</sequence>
<dbReference type="Gene3D" id="1.25.40.10">
    <property type="entry name" value="Tetratricopeptide repeat domain"/>
    <property type="match status" value="1"/>
</dbReference>